<dbReference type="Pfam" id="PF04788">
    <property type="entry name" value="DUF620"/>
    <property type="match status" value="1"/>
</dbReference>
<dbReference type="EMBL" id="CP000473">
    <property type="protein sequence ID" value="ABJ81851.1"/>
    <property type="molecule type" value="Genomic_DNA"/>
</dbReference>
<accession>Q02AR5</accession>
<reference evidence="2" key="1">
    <citation type="submission" date="2006-10" db="EMBL/GenBank/DDBJ databases">
        <title>Complete sequence of Solibacter usitatus Ellin6076.</title>
        <authorList>
            <consortium name="US DOE Joint Genome Institute"/>
            <person name="Copeland A."/>
            <person name="Lucas S."/>
            <person name="Lapidus A."/>
            <person name="Barry K."/>
            <person name="Detter J.C."/>
            <person name="Glavina del Rio T."/>
            <person name="Hammon N."/>
            <person name="Israni S."/>
            <person name="Dalin E."/>
            <person name="Tice H."/>
            <person name="Pitluck S."/>
            <person name="Thompson L.S."/>
            <person name="Brettin T."/>
            <person name="Bruce D."/>
            <person name="Han C."/>
            <person name="Tapia R."/>
            <person name="Gilna P."/>
            <person name="Schmutz J."/>
            <person name="Larimer F."/>
            <person name="Land M."/>
            <person name="Hauser L."/>
            <person name="Kyrpides N."/>
            <person name="Mikhailova N."/>
            <person name="Janssen P.H."/>
            <person name="Kuske C.R."/>
            <person name="Richardson P."/>
        </authorList>
    </citation>
    <scope>NUCLEOTIDE SEQUENCE</scope>
    <source>
        <strain evidence="2">Ellin6076</strain>
    </source>
</reference>
<evidence type="ECO:0008006" key="3">
    <source>
        <dbReference type="Google" id="ProtNLM"/>
    </source>
</evidence>
<keyword evidence="1" id="KW-0732">Signal</keyword>
<dbReference type="InParanoid" id="Q02AR5"/>
<protein>
    <recommendedName>
        <fullName evidence="3">DUF4412 domain-containing protein</fullName>
    </recommendedName>
</protein>
<dbReference type="STRING" id="234267.Acid_0852"/>
<dbReference type="InterPro" id="IPR006873">
    <property type="entry name" value="DUF620"/>
</dbReference>
<gene>
    <name evidence="2" type="ordered locus">Acid_0852</name>
</gene>
<dbReference type="HOGENOM" id="CLU_098297_0_0_0"/>
<dbReference type="KEGG" id="sus:Acid_0852"/>
<feature type="signal peptide" evidence="1">
    <location>
        <begin position="1"/>
        <end position="20"/>
    </location>
</feature>
<proteinExistence type="predicted"/>
<dbReference type="Gene3D" id="2.50.20.10">
    <property type="entry name" value="Lipoprotein localisation LolA/LolB/LppX"/>
    <property type="match status" value="1"/>
</dbReference>
<evidence type="ECO:0000313" key="2">
    <source>
        <dbReference type="EMBL" id="ABJ81851.1"/>
    </source>
</evidence>
<sequence precursor="true">MTRSLKLGAALAFAAAIVCAADLPKGEALLDKYIEATGGKAAYAKIHSDMTTGTMEFKAMGLKGKVTTWAAEPDKKYSEVVLGGIGKMQEGVNDGVAWSLSSMQGPHIKDGDEKAETLLQAKFNSDLNWREQFKSAETVGVETVDGKECYKVVMTPKTGSPSTRWFDKDTNLLVKLSMTTKSAMGEVQSESVVSDYRKEGEVLMPHKINSKVATMELVMTVESVQHNPEIPKDKFDIPEEVKALVKK</sequence>
<dbReference type="OrthoDB" id="128812at2"/>
<evidence type="ECO:0000256" key="1">
    <source>
        <dbReference type="SAM" id="SignalP"/>
    </source>
</evidence>
<dbReference type="eggNOG" id="COG2834">
    <property type="taxonomic scope" value="Bacteria"/>
</dbReference>
<organism evidence="2">
    <name type="scientific">Solibacter usitatus (strain Ellin6076)</name>
    <dbReference type="NCBI Taxonomy" id="234267"/>
    <lineage>
        <taxon>Bacteria</taxon>
        <taxon>Pseudomonadati</taxon>
        <taxon>Acidobacteriota</taxon>
        <taxon>Terriglobia</taxon>
        <taxon>Bryobacterales</taxon>
        <taxon>Solibacteraceae</taxon>
        <taxon>Candidatus Solibacter</taxon>
    </lineage>
</organism>
<name>Q02AR5_SOLUE</name>
<dbReference type="AlphaFoldDB" id="Q02AR5"/>
<feature type="chain" id="PRO_5004163341" description="DUF4412 domain-containing protein" evidence="1">
    <location>
        <begin position="21"/>
        <end position="247"/>
    </location>
</feature>